<proteinExistence type="predicted"/>
<dbReference type="PROSITE" id="PS51412">
    <property type="entry name" value="MACPF_2"/>
    <property type="match status" value="1"/>
</dbReference>
<dbReference type="Proteomes" id="UP001151699">
    <property type="component" value="Chromosome A"/>
</dbReference>
<comment type="caution">
    <text evidence="3">The sequence shown here is derived from an EMBL/GenBank/DDBJ whole genome shotgun (WGS) entry which is preliminary data.</text>
</comment>
<sequence>MKIGLHCSSSLPKLPIIAGRGWDNLVNKEMGQLIDLTYKSCKTTDDGKLLIPDHIYVIPIRETTLNLRSELIDNWINCSDITATTINVDSGFNALFAVSGQFSYSNQRTKQHQVEDKTITSRVSFKSTMYVVGYEPSANLDSTLKELLLKASAELELENLIPFNITTGIPSRFNKTDYLLELIVRDYGTHSLSRIDLGAVIYKEDYIDRSFDMSTLSTRQKIQVSASASFASVFNLGASYSTITSTDDRQSYENVVRASYVQSIGGGQIRTNMSVDSWIETVPYNLVPVDRSGDPLHFLITSQKLPELKLPALRRLQNRLSAAIDRYYAMNTRYGCIQMDSPKFDYHANVDDGSCTPSTNEYVFSGVFEICTTIRADSDNICDGLVFKPNPITGSLSCPIGYQAIPLLSKELRLESVTYRRIESCGGFWFWRHCDTQYIPVTHTNIARIDSYWCSAINGQAPGNNSGYMFGGLYSERAASYVNIVTSSQSCPPTYMAMYLHSVDLYVCVSDDYELGYKYSIPFGGFFSCHYGNPLYTDLKVSLMKARAQVSSNIGDYSPPVDMYTHSCPNTFTQHAAIVADGCEVNYCVPAGSFRAQGHMPVKRPPFQDFNEFYDESSDENSNDSGTDKTTIYSHGLVVGIVVAVIAVIAIPSVFALIWRCKKRRRVEYTEIGGENVAS</sequence>
<reference evidence="3" key="1">
    <citation type="submission" date="2022-07" db="EMBL/GenBank/DDBJ databases">
        <authorList>
            <person name="Trinca V."/>
            <person name="Uliana J.V.C."/>
            <person name="Torres T.T."/>
            <person name="Ward R.J."/>
            <person name="Monesi N."/>
        </authorList>
    </citation>
    <scope>NUCLEOTIDE SEQUENCE</scope>
    <source>
        <strain evidence="3">HSMRA1968</strain>
        <tissue evidence="3">Whole embryos</tissue>
    </source>
</reference>
<evidence type="ECO:0000256" key="1">
    <source>
        <dbReference type="SAM" id="Phobius"/>
    </source>
</evidence>
<dbReference type="InterPro" id="IPR039707">
    <property type="entry name" value="MPEG1"/>
</dbReference>
<evidence type="ECO:0000313" key="3">
    <source>
        <dbReference type="EMBL" id="KAJ6649736.1"/>
    </source>
</evidence>
<dbReference type="GO" id="GO:0002250">
    <property type="term" value="P:adaptive immune response"/>
    <property type="evidence" value="ECO:0007669"/>
    <property type="project" value="UniProtKB-KW"/>
</dbReference>
<gene>
    <name evidence="3" type="primary">Mpeg1</name>
    <name evidence="3" type="ORF">Bhyg_04975</name>
</gene>
<dbReference type="GO" id="GO:0030670">
    <property type="term" value="C:phagocytic vesicle membrane"/>
    <property type="evidence" value="ECO:0007669"/>
    <property type="project" value="UniProtKB-SubCell"/>
</dbReference>
<dbReference type="InterPro" id="IPR020864">
    <property type="entry name" value="MACPF"/>
</dbReference>
<dbReference type="OrthoDB" id="5950457at2759"/>
<evidence type="ECO:0000313" key="4">
    <source>
        <dbReference type="Proteomes" id="UP001151699"/>
    </source>
</evidence>
<keyword evidence="1" id="KW-0472">Membrane</keyword>
<evidence type="ECO:0000259" key="2">
    <source>
        <dbReference type="PROSITE" id="PS51412"/>
    </source>
</evidence>
<dbReference type="CDD" id="cd22579">
    <property type="entry name" value="MPEG1_P2"/>
    <property type="match status" value="1"/>
</dbReference>
<accession>A0A9Q0NGA5</accession>
<dbReference type="AlphaFoldDB" id="A0A9Q0NGA5"/>
<feature type="domain" description="MACPF" evidence="2">
    <location>
        <begin position="1"/>
        <end position="331"/>
    </location>
</feature>
<dbReference type="EMBL" id="WJQU01000001">
    <property type="protein sequence ID" value="KAJ6649736.1"/>
    <property type="molecule type" value="Genomic_DNA"/>
</dbReference>
<name>A0A9Q0NGA5_9DIPT</name>
<keyword evidence="1" id="KW-0812">Transmembrane</keyword>
<keyword evidence="4" id="KW-1185">Reference proteome</keyword>
<dbReference type="PANTHER" id="PTHR31463">
    <property type="entry name" value="MACROPHAGE-EXPRESSED GENE 1 PROTEIN"/>
    <property type="match status" value="1"/>
</dbReference>
<dbReference type="SMART" id="SM00457">
    <property type="entry name" value="MACPF"/>
    <property type="match status" value="1"/>
</dbReference>
<protein>
    <submittedName>
        <fullName evidence="3">Macrophage-expressed gene 1 protein</fullName>
    </submittedName>
</protein>
<dbReference type="Pfam" id="PF01823">
    <property type="entry name" value="MACPF"/>
    <property type="match status" value="1"/>
</dbReference>
<feature type="non-terminal residue" evidence="3">
    <location>
        <position position="679"/>
    </location>
</feature>
<feature type="transmembrane region" description="Helical" evidence="1">
    <location>
        <begin position="632"/>
        <end position="659"/>
    </location>
</feature>
<dbReference type="PANTHER" id="PTHR31463:SF1">
    <property type="entry name" value="MACROPHAGE-EXPRESSED GENE 1 PROTEIN"/>
    <property type="match status" value="1"/>
</dbReference>
<dbReference type="GO" id="GO:0045087">
    <property type="term" value="P:innate immune response"/>
    <property type="evidence" value="ECO:0007669"/>
    <property type="project" value="UniProtKB-KW"/>
</dbReference>
<organism evidence="3 4">
    <name type="scientific">Pseudolycoriella hygida</name>
    <dbReference type="NCBI Taxonomy" id="35572"/>
    <lineage>
        <taxon>Eukaryota</taxon>
        <taxon>Metazoa</taxon>
        <taxon>Ecdysozoa</taxon>
        <taxon>Arthropoda</taxon>
        <taxon>Hexapoda</taxon>
        <taxon>Insecta</taxon>
        <taxon>Pterygota</taxon>
        <taxon>Neoptera</taxon>
        <taxon>Endopterygota</taxon>
        <taxon>Diptera</taxon>
        <taxon>Nematocera</taxon>
        <taxon>Sciaroidea</taxon>
        <taxon>Sciaridae</taxon>
        <taxon>Pseudolycoriella</taxon>
    </lineage>
</organism>
<keyword evidence="1" id="KW-1133">Transmembrane helix</keyword>